<dbReference type="EMBL" id="JALLAZ020001712">
    <property type="protein sequence ID" value="KAL3767143.1"/>
    <property type="molecule type" value="Genomic_DNA"/>
</dbReference>
<keyword evidence="3" id="KW-1185">Reference proteome</keyword>
<gene>
    <name evidence="2" type="ORF">ACHAW5_003162</name>
</gene>
<keyword evidence="1" id="KW-0732">Signal</keyword>
<protein>
    <submittedName>
        <fullName evidence="2">Uncharacterized protein</fullName>
    </submittedName>
</protein>
<feature type="signal peptide" evidence="1">
    <location>
        <begin position="1"/>
        <end position="16"/>
    </location>
</feature>
<sequence>MIVKFAIVLLSTLAQSTVLVESSSTRLGRTAQDIKAGGDGEKQTNHLRKMKTIQGGESIAHHDGETINEADSSSFLPGLRALRGEDDSKNWNHGTYKVAAKRRDRMEVCSPSATRGGDTLFLFLSSSGGSLPLQLDQWTRGAECFKSDNKQQECFRASHCMDKDGPFCSQFRNGRMSGDGNDLGTVMFYKRVTKDDPGCWVVDLKGGNTWAVVTAITNVNERDPIRDVSGASCDNSSNSVFPSVYGKENDVLLLSQSFDDPALEGDFAPPSGVSVIGFLQVNEDTGFLYGEELDQTGETGRLRTKGRGGQLCKDALLSVVVNRGERV</sequence>
<evidence type="ECO:0000256" key="1">
    <source>
        <dbReference type="SAM" id="SignalP"/>
    </source>
</evidence>
<name>A0ABD3MTM4_9STRA</name>
<organism evidence="2 3">
    <name type="scientific">Stephanodiscus triporus</name>
    <dbReference type="NCBI Taxonomy" id="2934178"/>
    <lineage>
        <taxon>Eukaryota</taxon>
        <taxon>Sar</taxon>
        <taxon>Stramenopiles</taxon>
        <taxon>Ochrophyta</taxon>
        <taxon>Bacillariophyta</taxon>
        <taxon>Coscinodiscophyceae</taxon>
        <taxon>Thalassiosirophycidae</taxon>
        <taxon>Stephanodiscales</taxon>
        <taxon>Stephanodiscaceae</taxon>
        <taxon>Stephanodiscus</taxon>
    </lineage>
</organism>
<comment type="caution">
    <text evidence="2">The sequence shown here is derived from an EMBL/GenBank/DDBJ whole genome shotgun (WGS) entry which is preliminary data.</text>
</comment>
<dbReference type="Proteomes" id="UP001530315">
    <property type="component" value="Unassembled WGS sequence"/>
</dbReference>
<evidence type="ECO:0000313" key="3">
    <source>
        <dbReference type="Proteomes" id="UP001530315"/>
    </source>
</evidence>
<proteinExistence type="predicted"/>
<reference evidence="2 3" key="1">
    <citation type="submission" date="2024-10" db="EMBL/GenBank/DDBJ databases">
        <title>Updated reference genomes for cyclostephanoid diatoms.</title>
        <authorList>
            <person name="Roberts W.R."/>
            <person name="Alverson A.J."/>
        </authorList>
    </citation>
    <scope>NUCLEOTIDE SEQUENCE [LARGE SCALE GENOMIC DNA]</scope>
    <source>
        <strain evidence="2 3">AJA276-08</strain>
    </source>
</reference>
<evidence type="ECO:0000313" key="2">
    <source>
        <dbReference type="EMBL" id="KAL3767143.1"/>
    </source>
</evidence>
<accession>A0ABD3MTM4</accession>
<dbReference type="AlphaFoldDB" id="A0ABD3MTM4"/>
<feature type="chain" id="PRO_5044890755" evidence="1">
    <location>
        <begin position="17"/>
        <end position="327"/>
    </location>
</feature>